<evidence type="ECO:0000259" key="2">
    <source>
        <dbReference type="PROSITE" id="PS50878"/>
    </source>
</evidence>
<organism evidence="3 4">
    <name type="scientific">Podarcis muralis</name>
    <name type="common">Wall lizard</name>
    <name type="synonym">Lacerta muralis</name>
    <dbReference type="NCBI Taxonomy" id="64176"/>
    <lineage>
        <taxon>Eukaryota</taxon>
        <taxon>Metazoa</taxon>
        <taxon>Chordata</taxon>
        <taxon>Craniata</taxon>
        <taxon>Vertebrata</taxon>
        <taxon>Euteleostomi</taxon>
        <taxon>Lepidosauria</taxon>
        <taxon>Squamata</taxon>
        <taxon>Bifurcata</taxon>
        <taxon>Unidentata</taxon>
        <taxon>Episquamata</taxon>
        <taxon>Laterata</taxon>
        <taxon>Lacertibaenia</taxon>
        <taxon>Lacertidae</taxon>
        <taxon>Podarcis</taxon>
    </lineage>
</organism>
<reference evidence="3 4" key="1">
    <citation type="journal article" date="2019" name="Proc. Natl. Acad. Sci. U.S.A.">
        <title>Regulatory changes in pterin and carotenoid genes underlie balanced color polymorphisms in the wall lizard.</title>
        <authorList>
            <person name="Andrade P."/>
            <person name="Pinho C."/>
            <person name="Perez I de Lanuza G."/>
            <person name="Afonso S."/>
            <person name="Brejcha J."/>
            <person name="Rubin C.J."/>
            <person name="Wallerman O."/>
            <person name="Pereira P."/>
            <person name="Sabatino S.J."/>
            <person name="Bellati A."/>
            <person name="Pellitteri-Rosa D."/>
            <person name="Bosakova Z."/>
            <person name="Bunikis I."/>
            <person name="Carretero M.A."/>
            <person name="Feiner N."/>
            <person name="Marsik P."/>
            <person name="Pauperio F."/>
            <person name="Salvi D."/>
            <person name="Soler L."/>
            <person name="While G.M."/>
            <person name="Uller T."/>
            <person name="Font E."/>
            <person name="Andersson L."/>
            <person name="Carneiro M."/>
        </authorList>
    </citation>
    <scope>NUCLEOTIDE SEQUENCE</scope>
</reference>
<keyword evidence="1" id="KW-0175">Coiled coil</keyword>
<reference evidence="3" key="3">
    <citation type="submission" date="2025-09" db="UniProtKB">
        <authorList>
            <consortium name="Ensembl"/>
        </authorList>
    </citation>
    <scope>IDENTIFICATION</scope>
</reference>
<name>A0A670HNF5_PODMU</name>
<dbReference type="SUPFAM" id="SSF56672">
    <property type="entry name" value="DNA/RNA polymerases"/>
    <property type="match status" value="1"/>
</dbReference>
<reference evidence="3" key="2">
    <citation type="submission" date="2025-08" db="UniProtKB">
        <authorList>
            <consortium name="Ensembl"/>
        </authorList>
    </citation>
    <scope>IDENTIFICATION</scope>
</reference>
<feature type="coiled-coil region" evidence="1">
    <location>
        <begin position="949"/>
        <end position="976"/>
    </location>
</feature>
<keyword evidence="4" id="KW-1185">Reference proteome</keyword>
<dbReference type="PROSITE" id="PS50878">
    <property type="entry name" value="RT_POL"/>
    <property type="match status" value="1"/>
</dbReference>
<dbReference type="PANTHER" id="PTHR47027:SF30">
    <property type="entry name" value="THAP-TYPE DOMAIN-CONTAINING PROTEIN"/>
    <property type="match status" value="1"/>
</dbReference>
<dbReference type="GO" id="GO:0003824">
    <property type="term" value="F:catalytic activity"/>
    <property type="evidence" value="ECO:0007669"/>
    <property type="project" value="InterPro"/>
</dbReference>
<dbReference type="Proteomes" id="UP000472272">
    <property type="component" value="Chromosome 3"/>
</dbReference>
<dbReference type="PANTHER" id="PTHR47027">
    <property type="entry name" value="REVERSE TRANSCRIPTASE DOMAIN-CONTAINING PROTEIN"/>
    <property type="match status" value="1"/>
</dbReference>
<evidence type="ECO:0000313" key="3">
    <source>
        <dbReference type="Ensembl" id="ENSPMRP00000000815.1"/>
    </source>
</evidence>
<dbReference type="AlphaFoldDB" id="A0A670HNF5"/>
<dbReference type="SUPFAM" id="SSF56219">
    <property type="entry name" value="DNase I-like"/>
    <property type="match status" value="1"/>
</dbReference>
<proteinExistence type="predicted"/>
<dbReference type="InterPro" id="IPR005135">
    <property type="entry name" value="Endo/exonuclease/phosphatase"/>
</dbReference>
<dbReference type="InterPro" id="IPR043502">
    <property type="entry name" value="DNA/RNA_pol_sf"/>
</dbReference>
<dbReference type="InterPro" id="IPR000477">
    <property type="entry name" value="RT_dom"/>
</dbReference>
<dbReference type="GeneTree" id="ENSGT01060000248530"/>
<evidence type="ECO:0000256" key="1">
    <source>
        <dbReference type="SAM" id="Coils"/>
    </source>
</evidence>
<dbReference type="CDD" id="cd01650">
    <property type="entry name" value="RT_nLTR_like"/>
    <property type="match status" value="1"/>
</dbReference>
<evidence type="ECO:0000313" key="4">
    <source>
        <dbReference type="Proteomes" id="UP000472272"/>
    </source>
</evidence>
<dbReference type="Pfam" id="PF14529">
    <property type="entry name" value="Exo_endo_phos_2"/>
    <property type="match status" value="1"/>
</dbReference>
<dbReference type="Ensembl" id="ENSPMRT00000000864.1">
    <property type="protein sequence ID" value="ENSPMRP00000000815.1"/>
    <property type="gene ID" value="ENSPMRG00000000603.1"/>
</dbReference>
<dbReference type="InterPro" id="IPR036691">
    <property type="entry name" value="Endo/exonu/phosph_ase_sf"/>
</dbReference>
<protein>
    <recommendedName>
        <fullName evidence="2">Reverse transcriptase domain-containing protein</fullName>
    </recommendedName>
</protein>
<dbReference type="Gene3D" id="3.60.10.10">
    <property type="entry name" value="Endonuclease/exonuclease/phosphatase"/>
    <property type="match status" value="1"/>
</dbReference>
<dbReference type="Pfam" id="PF00078">
    <property type="entry name" value="RVT_1"/>
    <property type="match status" value="1"/>
</dbReference>
<feature type="domain" description="Reverse transcriptase" evidence="2">
    <location>
        <begin position="520"/>
        <end position="797"/>
    </location>
</feature>
<accession>A0A670HNF5</accession>
<sequence>MSFLCWNIAGWRGKKSDPDFLKFVNLFQVILLQETWEEEVIDINGYDTILLPASPSLKGGRPRGGLVIAISLKLQAKLTLVKSFSPYAITGLISGGKFELLVTNVYFPPGGQVGDLHSKWETLEEHLAFCYTKFPNTSAVMGGDFNARTAANWEALGKAKWWVIPDHQNLDLSPHIQRKSKDNRVNEAGTLLYQLILRLNLIILNGNCPPDIPGEFTHLSTLTNSVLDYFIVSRDLFPNFSYFKIENVQMSDHLPLSAKLSLDWQSIKSRHPIYMGINNAEQVRGIKWSVTQAQKYMEFFQQEIIQTHAVLDLDLYGHEQIINSFSLLTEDLMSFFTVPATQVNRALFKTGAPWFNLKCKQARRHLCAIYNEYKSSGALVLPRNYQQAKIAYKQAQRMAKQEWQQNRWQALIIASSSRNSRQFWQLINRRSRRYPLTIIPAPVWESFLRKYFASPDPNTNVLDDVFDHLPIWPPTDPDEILNLISKLKIGKAPGPDLVPAEAIKLHSDWWAKILAVTFDAINATGRVPKIWKDAIIIPIYKKGSPDDPENYRNISLLSIVGKIYARFLLNRLTQWAEEKKLIGPEQAGFRPNQSTTDHVLVLHHLAQKYSSSNRGQLCAAFIDLKAAFDSIPRRLLWEKLARWGIDRRLLWLIIQLHEGSAARVRITPAGDLTNSVPINRGVRQGCILAPFLFNLFISDMRIPLAESQEIIHAPRLANYRCPLLLYADDAVILSFSRIGLRRALKLFVSYCKTNSLTINQSKSKVLIFSKSRKSYKWQLDGKPIEQVYKFQYLGVFLQYNLGWKAHIAYVLNKAKALSFALLRFFFSDGALHVPSALKVFKAKVIATLAYAVPLWGTAVNLMPLEVIQNQFLRRLLKLPQCVSNAAIRLELKTTSLENTLWRRSLCYWLSLRHRLPNLYLIQCLWRDNFPVLGAKEIHSKVVTYGLSPSELLELDLATAKKNLTQKLEEIDLQQNTILGSGTCSPLNLGIVPSQQIPSYLTSLSVAVHRYAFIKARFNAFPSNVLNNRFSNGQISAVCVCDNRSIESLQHILFCCPLHSVSRIRFLSPLLLEISGDSLETQLIYLLQDSDPSRSLSVARFLITVLAYKRKNGLLYDY</sequence>